<evidence type="ECO:0000256" key="4">
    <source>
        <dbReference type="ARBA" id="ARBA00023163"/>
    </source>
</evidence>
<dbReference type="Gene3D" id="3.30.1360.10">
    <property type="entry name" value="RNA polymerase, RBP11-like subunit"/>
    <property type="match status" value="1"/>
</dbReference>
<evidence type="ECO:0000256" key="3">
    <source>
        <dbReference type="ARBA" id="ARBA00022478"/>
    </source>
</evidence>
<feature type="region of interest" description="Disordered" evidence="7">
    <location>
        <begin position="1"/>
        <end position="22"/>
    </location>
</feature>
<feature type="compositionally biased region" description="Basic and acidic residues" evidence="7">
    <location>
        <begin position="1"/>
        <end position="13"/>
    </location>
</feature>
<dbReference type="InterPro" id="IPR036603">
    <property type="entry name" value="RBP11-like"/>
</dbReference>
<dbReference type="FunFam" id="3.30.1360.10:FF:000006">
    <property type="entry name" value="DNA-directed RNA polymerases I and III subunit RPAC2"/>
    <property type="match status" value="1"/>
</dbReference>
<gene>
    <name evidence="9" type="ORF">AXG93_1865s1100</name>
</gene>
<sequence length="128" mass="13898">MATAKEYGDHADDQSGSTFALTEEDHTLGNSLRYILNKDPRVSFVGYTIPHPSEERVHLRLQTTGLSARSVLKDALKDLMAVSEHVRVTFEKAVEEQKALQGVREMSVGVSGKSGITHQTASTAADAT</sequence>
<keyword evidence="10" id="KW-1185">Reference proteome</keyword>
<dbReference type="InterPro" id="IPR009025">
    <property type="entry name" value="RBP11-like_dimer"/>
</dbReference>
<protein>
    <recommendedName>
        <fullName evidence="2">DNA-directed RNA polymerases I and III subunit RPAC2</fullName>
    </recommendedName>
</protein>
<comment type="caution">
    <text evidence="9">The sequence shown here is derived from an EMBL/GenBank/DDBJ whole genome shotgun (WGS) entry which is preliminary data.</text>
</comment>
<evidence type="ECO:0000256" key="2">
    <source>
        <dbReference type="ARBA" id="ARBA00022079"/>
    </source>
</evidence>
<dbReference type="GO" id="GO:0006383">
    <property type="term" value="P:transcription by RNA polymerase III"/>
    <property type="evidence" value="ECO:0007669"/>
    <property type="project" value="TreeGrafter"/>
</dbReference>
<dbReference type="InterPro" id="IPR033898">
    <property type="entry name" value="RNAP_AC19"/>
</dbReference>
<keyword evidence="5" id="KW-0539">Nucleus</keyword>
<dbReference type="AlphaFoldDB" id="A0A176WI03"/>
<dbReference type="InterPro" id="IPR022905">
    <property type="entry name" value="Rpo11-like"/>
</dbReference>
<dbReference type="PANTHER" id="PTHR13946:SF28">
    <property type="entry name" value="DNA-DIRECTED RNA POLYMERASES I AND III SUBUNIT RPAC2"/>
    <property type="match status" value="1"/>
</dbReference>
<comment type="subcellular location">
    <subcellularLocation>
        <location evidence="1">Nucleus</location>
    </subcellularLocation>
</comment>
<dbReference type="PANTHER" id="PTHR13946">
    <property type="entry name" value="DNA-DIRECTED RNA POLYMERASE I,II,III"/>
    <property type="match status" value="1"/>
</dbReference>
<organism evidence="9 10">
    <name type="scientific">Marchantia polymorpha subsp. ruderalis</name>
    <dbReference type="NCBI Taxonomy" id="1480154"/>
    <lineage>
        <taxon>Eukaryota</taxon>
        <taxon>Viridiplantae</taxon>
        <taxon>Streptophyta</taxon>
        <taxon>Embryophyta</taxon>
        <taxon>Marchantiophyta</taxon>
        <taxon>Marchantiopsida</taxon>
        <taxon>Marchantiidae</taxon>
        <taxon>Marchantiales</taxon>
        <taxon>Marchantiaceae</taxon>
        <taxon>Marchantia</taxon>
    </lineage>
</organism>
<dbReference type="InterPro" id="IPR008193">
    <property type="entry name" value="RNA_pol_Rpb11_13-16kDa_CS"/>
</dbReference>
<evidence type="ECO:0000313" key="10">
    <source>
        <dbReference type="Proteomes" id="UP000077202"/>
    </source>
</evidence>
<feature type="domain" description="DNA-directed RNA polymerase RBP11-like dimerisation" evidence="8">
    <location>
        <begin position="17"/>
        <end position="87"/>
    </location>
</feature>
<keyword evidence="4" id="KW-0804">Transcription</keyword>
<evidence type="ECO:0000259" key="8">
    <source>
        <dbReference type="Pfam" id="PF13656"/>
    </source>
</evidence>
<dbReference type="CDD" id="cd07029">
    <property type="entry name" value="RNAP_I_III_AC19"/>
    <property type="match status" value="1"/>
</dbReference>
<dbReference type="GO" id="GO:0005736">
    <property type="term" value="C:RNA polymerase I complex"/>
    <property type="evidence" value="ECO:0007669"/>
    <property type="project" value="TreeGrafter"/>
</dbReference>
<evidence type="ECO:0000256" key="1">
    <source>
        <dbReference type="ARBA" id="ARBA00004123"/>
    </source>
</evidence>
<dbReference type="GO" id="GO:0005666">
    <property type="term" value="C:RNA polymerase III complex"/>
    <property type="evidence" value="ECO:0007669"/>
    <property type="project" value="TreeGrafter"/>
</dbReference>
<dbReference type="Proteomes" id="UP000077202">
    <property type="component" value="Unassembled WGS sequence"/>
</dbReference>
<reference evidence="9" key="1">
    <citation type="submission" date="2016-03" db="EMBL/GenBank/DDBJ databases">
        <title>Mechanisms controlling the formation of the plant cell surface in tip-growing cells are functionally conserved among land plants.</title>
        <authorList>
            <person name="Honkanen S."/>
            <person name="Jones V.A."/>
            <person name="Morieri G."/>
            <person name="Champion C."/>
            <person name="Hetherington A.J."/>
            <person name="Kelly S."/>
            <person name="Saint-Marcoux D."/>
            <person name="Proust H."/>
            <person name="Prescott H."/>
            <person name="Dolan L."/>
        </authorList>
    </citation>
    <scope>NUCLEOTIDE SEQUENCE [LARGE SCALE GENOMIC DNA]</scope>
    <source>
        <tissue evidence="9">Whole gametophyte</tissue>
    </source>
</reference>
<evidence type="ECO:0000256" key="5">
    <source>
        <dbReference type="ARBA" id="ARBA00023242"/>
    </source>
</evidence>
<dbReference type="GO" id="GO:0046983">
    <property type="term" value="F:protein dimerization activity"/>
    <property type="evidence" value="ECO:0007669"/>
    <property type="project" value="InterPro"/>
</dbReference>
<evidence type="ECO:0000313" key="9">
    <source>
        <dbReference type="EMBL" id="OAE32253.1"/>
    </source>
</evidence>
<dbReference type="GO" id="GO:0006362">
    <property type="term" value="P:transcription elongation by RNA polymerase I"/>
    <property type="evidence" value="ECO:0007669"/>
    <property type="project" value="TreeGrafter"/>
</dbReference>
<dbReference type="GO" id="GO:0003677">
    <property type="term" value="F:DNA binding"/>
    <property type="evidence" value="ECO:0007669"/>
    <property type="project" value="InterPro"/>
</dbReference>
<evidence type="ECO:0000256" key="7">
    <source>
        <dbReference type="SAM" id="MobiDB-lite"/>
    </source>
</evidence>
<dbReference type="HAMAP" id="MF_00261">
    <property type="entry name" value="RNApol_arch_Rpo11"/>
    <property type="match status" value="1"/>
</dbReference>
<keyword evidence="3" id="KW-0240">DNA-directed RNA polymerase</keyword>
<dbReference type="EMBL" id="LVLJ01000872">
    <property type="protein sequence ID" value="OAE32253.1"/>
    <property type="molecule type" value="Genomic_DNA"/>
</dbReference>
<dbReference type="Pfam" id="PF13656">
    <property type="entry name" value="RNA_pol_L_2"/>
    <property type="match status" value="1"/>
</dbReference>
<dbReference type="SUPFAM" id="SSF55257">
    <property type="entry name" value="RBP11-like subunits of RNA polymerase"/>
    <property type="match status" value="1"/>
</dbReference>
<accession>A0A176WI03</accession>
<dbReference type="GO" id="GO:0003899">
    <property type="term" value="F:DNA-directed RNA polymerase activity"/>
    <property type="evidence" value="ECO:0007669"/>
    <property type="project" value="InterPro"/>
</dbReference>
<comment type="similarity">
    <text evidence="6">Belongs to the archaeal Rpo11/eukaryotic RPB11/RPC19 RNA polymerase subunit family.</text>
</comment>
<name>A0A176WI03_MARPO</name>
<evidence type="ECO:0000256" key="6">
    <source>
        <dbReference type="ARBA" id="ARBA00025751"/>
    </source>
</evidence>
<proteinExistence type="inferred from homology"/>
<dbReference type="PROSITE" id="PS01154">
    <property type="entry name" value="RNA_POL_L_13KD"/>
    <property type="match status" value="1"/>
</dbReference>